<evidence type="ECO:0000313" key="2">
    <source>
        <dbReference type="Proteomes" id="UP000011761"/>
    </source>
</evidence>
<dbReference type="HOGENOM" id="CLU_2084417_0_0_1"/>
<protein>
    <submittedName>
        <fullName evidence="1">Uncharacterized protein</fullName>
    </submittedName>
</protein>
<dbReference type="EMBL" id="KB445553">
    <property type="protein sequence ID" value="EMC97774.1"/>
    <property type="molecule type" value="Genomic_DNA"/>
</dbReference>
<name>M2NEU3_BAUPA</name>
<proteinExistence type="predicted"/>
<reference evidence="1 2" key="1">
    <citation type="journal article" date="2012" name="PLoS Pathog.">
        <title>Diverse lifestyles and strategies of plant pathogenesis encoded in the genomes of eighteen Dothideomycetes fungi.</title>
        <authorList>
            <person name="Ohm R.A."/>
            <person name="Feau N."/>
            <person name="Henrissat B."/>
            <person name="Schoch C.L."/>
            <person name="Horwitz B.A."/>
            <person name="Barry K.W."/>
            <person name="Condon B.J."/>
            <person name="Copeland A.C."/>
            <person name="Dhillon B."/>
            <person name="Glaser F."/>
            <person name="Hesse C.N."/>
            <person name="Kosti I."/>
            <person name="LaButti K."/>
            <person name="Lindquist E.A."/>
            <person name="Lucas S."/>
            <person name="Salamov A.A."/>
            <person name="Bradshaw R.E."/>
            <person name="Ciuffetti L."/>
            <person name="Hamelin R.C."/>
            <person name="Kema G.H.J."/>
            <person name="Lawrence C."/>
            <person name="Scott J.A."/>
            <person name="Spatafora J.W."/>
            <person name="Turgeon B.G."/>
            <person name="de Wit P.J.G.M."/>
            <person name="Zhong S."/>
            <person name="Goodwin S.B."/>
            <person name="Grigoriev I.V."/>
        </authorList>
    </citation>
    <scope>NUCLEOTIDE SEQUENCE [LARGE SCALE GENOMIC DNA]</scope>
    <source>
        <strain evidence="1 2">UAMH 10762</strain>
    </source>
</reference>
<evidence type="ECO:0000313" key="1">
    <source>
        <dbReference type="EMBL" id="EMC97774.1"/>
    </source>
</evidence>
<gene>
    <name evidence="1" type="ORF">BAUCODRAFT_403494</name>
</gene>
<keyword evidence="2" id="KW-1185">Reference proteome</keyword>
<dbReference type="KEGG" id="bcom:BAUCODRAFT_403494"/>
<accession>M2NEU3</accession>
<dbReference type="AlphaFoldDB" id="M2NEU3"/>
<dbReference type="RefSeq" id="XP_007674726.1">
    <property type="nucleotide sequence ID" value="XM_007676536.1"/>
</dbReference>
<organism evidence="1 2">
    <name type="scientific">Baudoinia panamericana (strain UAMH 10762)</name>
    <name type="common">Angels' share fungus</name>
    <name type="synonym">Baudoinia compniacensis (strain UAMH 10762)</name>
    <dbReference type="NCBI Taxonomy" id="717646"/>
    <lineage>
        <taxon>Eukaryota</taxon>
        <taxon>Fungi</taxon>
        <taxon>Dikarya</taxon>
        <taxon>Ascomycota</taxon>
        <taxon>Pezizomycotina</taxon>
        <taxon>Dothideomycetes</taxon>
        <taxon>Dothideomycetidae</taxon>
        <taxon>Mycosphaerellales</taxon>
        <taxon>Teratosphaeriaceae</taxon>
        <taxon>Baudoinia</taxon>
    </lineage>
</organism>
<sequence>MHRSHQSQACWHRIDFHRYCCRSRRCLYWQYYQKHRLSHRMCRLCSCCRQRARHRCYLWLRRRLALAQRDCSGSGYCCCYCSPPKPPNVEPVLVLLLLLLPKKDIFAVSRGRSVRGR</sequence>
<dbReference type="GeneID" id="19113973"/>
<dbReference type="Proteomes" id="UP000011761">
    <property type="component" value="Unassembled WGS sequence"/>
</dbReference>